<protein>
    <recommendedName>
        <fullName evidence="6">Legume lectin domain-containing protein</fullName>
    </recommendedName>
</protein>
<comment type="caution">
    <text evidence="7">The sequence shown here is derived from an EMBL/GenBank/DDBJ whole genome shotgun (WGS) entry which is preliminary data.</text>
</comment>
<dbReference type="GO" id="GO:0030246">
    <property type="term" value="F:carbohydrate binding"/>
    <property type="evidence" value="ECO:0007669"/>
    <property type="project" value="UniProtKB-KW"/>
</dbReference>
<feature type="chain" id="PRO_5041245757" description="Legume lectin domain-containing protein" evidence="5">
    <location>
        <begin position="27"/>
        <end position="338"/>
    </location>
</feature>
<evidence type="ECO:0000313" key="8">
    <source>
        <dbReference type="Proteomes" id="UP000824469"/>
    </source>
</evidence>
<dbReference type="AlphaFoldDB" id="A0AA38CQI0"/>
<gene>
    <name evidence="7" type="ORF">KI387_008575</name>
</gene>
<dbReference type="PANTHER" id="PTHR32401:SF49">
    <property type="entry name" value="OS10G0129200 PROTEIN"/>
    <property type="match status" value="1"/>
</dbReference>
<evidence type="ECO:0000256" key="4">
    <source>
        <dbReference type="SAM" id="Phobius"/>
    </source>
</evidence>
<dbReference type="PANTHER" id="PTHR32401">
    <property type="entry name" value="CONCANAVALIN A-LIKE LECTIN FAMILY PROTEIN"/>
    <property type="match status" value="1"/>
</dbReference>
<dbReference type="Proteomes" id="UP000824469">
    <property type="component" value="Unassembled WGS sequence"/>
</dbReference>
<keyword evidence="2" id="KW-0430">Lectin</keyword>
<dbReference type="InterPro" id="IPR019825">
    <property type="entry name" value="Lectin_legB_Mn/Ca_BS"/>
</dbReference>
<keyword evidence="8" id="KW-1185">Reference proteome</keyword>
<evidence type="ECO:0000256" key="2">
    <source>
        <dbReference type="ARBA" id="ARBA00022734"/>
    </source>
</evidence>
<dbReference type="Gene3D" id="2.60.120.200">
    <property type="match status" value="1"/>
</dbReference>
<dbReference type="OMA" id="MANIIHL"/>
<reference evidence="7 8" key="1">
    <citation type="journal article" date="2021" name="Nat. Plants">
        <title>The Taxus genome provides insights into paclitaxel biosynthesis.</title>
        <authorList>
            <person name="Xiong X."/>
            <person name="Gou J."/>
            <person name="Liao Q."/>
            <person name="Li Y."/>
            <person name="Zhou Q."/>
            <person name="Bi G."/>
            <person name="Li C."/>
            <person name="Du R."/>
            <person name="Wang X."/>
            <person name="Sun T."/>
            <person name="Guo L."/>
            <person name="Liang H."/>
            <person name="Lu P."/>
            <person name="Wu Y."/>
            <person name="Zhang Z."/>
            <person name="Ro D.K."/>
            <person name="Shang Y."/>
            <person name="Huang S."/>
            <person name="Yan J."/>
        </authorList>
    </citation>
    <scope>NUCLEOTIDE SEQUENCE [LARGE SCALE GENOMIC DNA]</scope>
    <source>
        <strain evidence="7">Ta-2019</strain>
    </source>
</reference>
<evidence type="ECO:0000256" key="3">
    <source>
        <dbReference type="SAM" id="MobiDB-lite"/>
    </source>
</evidence>
<keyword evidence="4" id="KW-0472">Membrane</keyword>
<dbReference type="InterPro" id="IPR050258">
    <property type="entry name" value="Leguminous_Lectin"/>
</dbReference>
<accession>A0AA38CQI0</accession>
<organism evidence="7 8">
    <name type="scientific">Taxus chinensis</name>
    <name type="common">Chinese yew</name>
    <name type="synonym">Taxus wallichiana var. chinensis</name>
    <dbReference type="NCBI Taxonomy" id="29808"/>
    <lineage>
        <taxon>Eukaryota</taxon>
        <taxon>Viridiplantae</taxon>
        <taxon>Streptophyta</taxon>
        <taxon>Embryophyta</taxon>
        <taxon>Tracheophyta</taxon>
        <taxon>Spermatophyta</taxon>
        <taxon>Pinopsida</taxon>
        <taxon>Pinidae</taxon>
        <taxon>Conifers II</taxon>
        <taxon>Cupressales</taxon>
        <taxon>Taxaceae</taxon>
        <taxon>Taxus</taxon>
    </lineage>
</organism>
<evidence type="ECO:0000259" key="6">
    <source>
        <dbReference type="Pfam" id="PF00139"/>
    </source>
</evidence>
<dbReference type="PROSITE" id="PS00307">
    <property type="entry name" value="LECTIN_LEGUME_BETA"/>
    <property type="match status" value="1"/>
</dbReference>
<keyword evidence="4" id="KW-1133">Transmembrane helix</keyword>
<feature type="non-terminal residue" evidence="7">
    <location>
        <position position="338"/>
    </location>
</feature>
<keyword evidence="4" id="KW-0812">Transmembrane</keyword>
<evidence type="ECO:0000256" key="1">
    <source>
        <dbReference type="ARBA" id="ARBA00007606"/>
    </source>
</evidence>
<dbReference type="InterPro" id="IPR001220">
    <property type="entry name" value="Legume_lectin_dom"/>
</dbReference>
<comment type="similarity">
    <text evidence="1">Belongs to the leguminous lectin family.</text>
</comment>
<evidence type="ECO:0000256" key="5">
    <source>
        <dbReference type="SAM" id="SignalP"/>
    </source>
</evidence>
<feature type="region of interest" description="Disordered" evidence="3">
    <location>
        <begin position="315"/>
        <end position="338"/>
    </location>
</feature>
<feature type="transmembrane region" description="Helical" evidence="4">
    <location>
        <begin position="286"/>
        <end position="306"/>
    </location>
</feature>
<dbReference type="SUPFAM" id="SSF49899">
    <property type="entry name" value="Concanavalin A-like lectins/glucanases"/>
    <property type="match status" value="1"/>
</dbReference>
<feature type="domain" description="Legume lectin" evidence="6">
    <location>
        <begin position="33"/>
        <end position="275"/>
    </location>
</feature>
<proteinExistence type="inferred from homology"/>
<dbReference type="Pfam" id="PF00139">
    <property type="entry name" value="Lectin_legB"/>
    <property type="match status" value="1"/>
</dbReference>
<dbReference type="CDD" id="cd06899">
    <property type="entry name" value="lectin_legume_LecRK_Arcelin_ConA"/>
    <property type="match status" value="1"/>
</dbReference>
<sequence>MANIIHLTSALCVCYCIASSAFVADAGSLNFTFPPDNNFNKASDAVSGGDGHIELTRNGPYSMGWVTYNQSIPLWNSSSRALANFSTHFQFTLGPGNLPTGYGDGLAFFMAPFQLEQPLGAAGGWLGLFNRTSYYGSTYPMIAVEFDTYRNDWDPDDNHVGININSIFSMVYVSLSNQTEPRRPSGEDLKNWENWEAWVDYNGGAMQLQVFLLSNPSGNVNNISKPKNPICSYDIDLRDHLPETIKVGLSASTGNSTETHTIYAWNFSSEYSWESDGNQNSSSVKVILISVFSSFLTVCGFVFGAARWYSGKRKNKLGGDAKEESDSELDELCAQGPR</sequence>
<dbReference type="EMBL" id="JAHRHJ020000008">
    <property type="protein sequence ID" value="KAH9304171.1"/>
    <property type="molecule type" value="Genomic_DNA"/>
</dbReference>
<name>A0AA38CQI0_TAXCH</name>
<keyword evidence="5" id="KW-0732">Signal</keyword>
<dbReference type="InterPro" id="IPR013320">
    <property type="entry name" value="ConA-like_dom_sf"/>
</dbReference>
<feature type="signal peptide" evidence="5">
    <location>
        <begin position="1"/>
        <end position="26"/>
    </location>
</feature>
<evidence type="ECO:0000313" key="7">
    <source>
        <dbReference type="EMBL" id="KAH9304171.1"/>
    </source>
</evidence>